<dbReference type="Pfam" id="PF03087">
    <property type="entry name" value="BPS1"/>
    <property type="match status" value="1"/>
</dbReference>
<reference evidence="1 2" key="1">
    <citation type="submission" date="2024-02" db="EMBL/GenBank/DDBJ databases">
        <title>High-quality chromosome-scale genome assembly of Pensacola bahiagrass (Paspalum notatum Flugge var. saurae).</title>
        <authorList>
            <person name="Vega J.M."/>
            <person name="Podio M."/>
            <person name="Orjuela J."/>
            <person name="Siena L.A."/>
            <person name="Pessino S.C."/>
            <person name="Combes M.C."/>
            <person name="Mariac C."/>
            <person name="Albertini E."/>
            <person name="Pupilli F."/>
            <person name="Ortiz J.P.A."/>
            <person name="Leblanc O."/>
        </authorList>
    </citation>
    <scope>NUCLEOTIDE SEQUENCE [LARGE SCALE GENOMIC DNA]</scope>
    <source>
        <strain evidence="1">R1</strain>
        <tissue evidence="1">Leaf</tissue>
    </source>
</reference>
<name>A0AAQ3WLD1_PASNO</name>
<dbReference type="GO" id="GO:0048364">
    <property type="term" value="P:root development"/>
    <property type="evidence" value="ECO:0007669"/>
    <property type="project" value="InterPro"/>
</dbReference>
<dbReference type="AlphaFoldDB" id="A0AAQ3WLD1"/>
<evidence type="ECO:0000313" key="2">
    <source>
        <dbReference type="Proteomes" id="UP001341281"/>
    </source>
</evidence>
<dbReference type="EMBL" id="CP144747">
    <property type="protein sequence ID" value="WVZ65771.1"/>
    <property type="molecule type" value="Genomic_DNA"/>
</dbReference>
<dbReference type="Proteomes" id="UP001341281">
    <property type="component" value="Chromosome 03"/>
</dbReference>
<sequence>MAAATHLRSISLPTRPHSLVLKADQELQRLRSCVSVSPSAQSLCALLQELCDVHEYVEEIVRLPTHWDALRLPRHRRLVEGELEASVALLDLCGTARDGLAAAKEQVRDLRSLLRRRRAGAKVEAAYVGSLKKVARAIRREHQCAGRRSASAAVVSDDSSCGAPTPVAMLAEARELTVSLLQSSVEALLRQVTRPAGASSRWSLVSRALMHSRSMAASGEEQEGAHAAADADELVFVGSCSFGAKDVTSGAMRLKAAQSHLQALEGCIQGLEDGLERLFRNLIKSRVCLLDCREYLYSSCPELSRTTE</sequence>
<keyword evidence="2" id="KW-1185">Reference proteome</keyword>
<dbReference type="PANTHER" id="PTHR33070">
    <property type="entry name" value="OS06G0725500 PROTEIN"/>
    <property type="match status" value="1"/>
</dbReference>
<dbReference type="PANTHER" id="PTHR33070:SF76">
    <property type="entry name" value="DUF241 DOMAIN PROTEIN"/>
    <property type="match status" value="1"/>
</dbReference>
<evidence type="ECO:0000313" key="1">
    <source>
        <dbReference type="EMBL" id="WVZ65771.1"/>
    </source>
</evidence>
<protein>
    <submittedName>
        <fullName evidence="1">Uncharacterized protein</fullName>
    </submittedName>
</protein>
<accession>A0AAQ3WLD1</accession>
<proteinExistence type="predicted"/>
<dbReference type="GO" id="GO:0048367">
    <property type="term" value="P:shoot system development"/>
    <property type="evidence" value="ECO:0007669"/>
    <property type="project" value="InterPro"/>
</dbReference>
<organism evidence="1 2">
    <name type="scientific">Paspalum notatum var. saurae</name>
    <dbReference type="NCBI Taxonomy" id="547442"/>
    <lineage>
        <taxon>Eukaryota</taxon>
        <taxon>Viridiplantae</taxon>
        <taxon>Streptophyta</taxon>
        <taxon>Embryophyta</taxon>
        <taxon>Tracheophyta</taxon>
        <taxon>Spermatophyta</taxon>
        <taxon>Magnoliopsida</taxon>
        <taxon>Liliopsida</taxon>
        <taxon>Poales</taxon>
        <taxon>Poaceae</taxon>
        <taxon>PACMAD clade</taxon>
        <taxon>Panicoideae</taxon>
        <taxon>Andropogonodae</taxon>
        <taxon>Paspaleae</taxon>
        <taxon>Paspalinae</taxon>
        <taxon>Paspalum</taxon>
    </lineage>
</organism>
<gene>
    <name evidence="1" type="ORF">U9M48_015082</name>
</gene>
<dbReference type="InterPro" id="IPR004320">
    <property type="entry name" value="BPS1_pln"/>
</dbReference>